<protein>
    <recommendedName>
        <fullName evidence="8">Guanylate cyclase domain-containing protein</fullName>
    </recommendedName>
</protein>
<dbReference type="InterPro" id="IPR029787">
    <property type="entry name" value="Nucleotide_cyclase"/>
</dbReference>
<feature type="region of interest" description="Disordered" evidence="7">
    <location>
        <begin position="1035"/>
        <end position="1070"/>
    </location>
</feature>
<feature type="region of interest" description="Disordered" evidence="7">
    <location>
        <begin position="752"/>
        <end position="806"/>
    </location>
</feature>
<evidence type="ECO:0000256" key="6">
    <source>
        <dbReference type="ARBA" id="ARBA00023239"/>
    </source>
</evidence>
<dbReference type="SMART" id="SM00044">
    <property type="entry name" value="CYCc"/>
    <property type="match status" value="1"/>
</dbReference>
<evidence type="ECO:0000313" key="10">
    <source>
        <dbReference type="Proteomes" id="UP001165090"/>
    </source>
</evidence>
<keyword evidence="6" id="KW-0456">Lyase</keyword>
<evidence type="ECO:0000256" key="1">
    <source>
        <dbReference type="ARBA" id="ARBA00004370"/>
    </source>
</evidence>
<keyword evidence="10" id="KW-1185">Reference proteome</keyword>
<feature type="compositionally biased region" description="Polar residues" evidence="7">
    <location>
        <begin position="675"/>
        <end position="696"/>
    </location>
</feature>
<keyword evidence="2" id="KW-0812">Transmembrane</keyword>
<evidence type="ECO:0000256" key="7">
    <source>
        <dbReference type="SAM" id="MobiDB-lite"/>
    </source>
</evidence>
<feature type="compositionally biased region" description="Polar residues" evidence="7">
    <location>
        <begin position="555"/>
        <end position="573"/>
    </location>
</feature>
<keyword evidence="3" id="KW-0547">Nucleotide-binding</keyword>
<dbReference type="InterPro" id="IPR001054">
    <property type="entry name" value="A/G_cyclase"/>
</dbReference>
<feature type="region of interest" description="Disordered" evidence="7">
    <location>
        <begin position="1543"/>
        <end position="1567"/>
    </location>
</feature>
<feature type="region of interest" description="Disordered" evidence="7">
    <location>
        <begin position="960"/>
        <end position="1016"/>
    </location>
</feature>
<evidence type="ECO:0000256" key="5">
    <source>
        <dbReference type="ARBA" id="ARBA00023136"/>
    </source>
</evidence>
<gene>
    <name evidence="9" type="ORF">VaNZ11_011968</name>
</gene>
<feature type="compositionally biased region" description="Polar residues" evidence="7">
    <location>
        <begin position="1626"/>
        <end position="1636"/>
    </location>
</feature>
<feature type="region of interest" description="Disordered" evidence="7">
    <location>
        <begin position="1585"/>
        <end position="1636"/>
    </location>
</feature>
<evidence type="ECO:0000256" key="4">
    <source>
        <dbReference type="ARBA" id="ARBA00022989"/>
    </source>
</evidence>
<evidence type="ECO:0000256" key="3">
    <source>
        <dbReference type="ARBA" id="ARBA00022741"/>
    </source>
</evidence>
<feature type="compositionally biased region" description="Polar residues" evidence="7">
    <location>
        <begin position="2183"/>
        <end position="2197"/>
    </location>
</feature>
<feature type="region of interest" description="Disordered" evidence="7">
    <location>
        <begin position="262"/>
        <end position="312"/>
    </location>
</feature>
<evidence type="ECO:0000259" key="8">
    <source>
        <dbReference type="PROSITE" id="PS50125"/>
    </source>
</evidence>
<feature type="region of interest" description="Disordered" evidence="7">
    <location>
        <begin position="1648"/>
        <end position="1675"/>
    </location>
</feature>
<dbReference type="Pfam" id="PF00211">
    <property type="entry name" value="Guanylate_cyc"/>
    <property type="match status" value="1"/>
</dbReference>
<dbReference type="PROSITE" id="PS50125">
    <property type="entry name" value="GUANYLATE_CYCLASE_2"/>
    <property type="match status" value="1"/>
</dbReference>
<feature type="compositionally biased region" description="Basic and acidic residues" evidence="7">
    <location>
        <begin position="990"/>
        <end position="1009"/>
    </location>
</feature>
<sequence>MLRRLFAGCFGDDEVGFVTLCKGCTSCISNDLVDDKIKISISPEANTDSRYLVIGQNISDDVLPTFHQAAFRGMLERCNGPAANVACVVEGGPLSIQRGEQHVNLPGLRTLWLHVHTGNISGPFVPDKRPQRSYESYLMDLESLTTHDETILAGVESAARCAVNRHYCRIQHRVRLDGAIATTSQSGKGSSAGQYAILEVVSCVLDMGGSKRRPGLVLIIRTPVASPPSTGPALSAAEAVTEACAATSPSPHPLSLLRHQSPWHPLQPRLGAPDSITSSSPGVNHPSLPEGLAASCTTPAVAPAPPSRSQEEASLAGRALAAEALPAMVVAFSFDRMGAGSIIYANQFARSYLNIRPAAGSRGVAGPFGDDGFSPGAGDLGAGSWQLPPVDVRLLLMELLSGAGLSFEELLHEAAQQQGFSATIRAPAAVDVIALANGRIATRGDGGAGGVSSSADQLESMHRGGGACTARHRLLMNGIAECDEVELQDAMGEEPPAAEGAEDDGEEGDNEQTDPGHRMARGDPRDFPYSPSLDREASTSERQSTSMLRGGPRPGSSSLVGHVQRQGSATSSIGVLGTRAESFALPNRMDSSIMNPAVAPGLVASASASSSHGYGLGYAFGCPPEALRQRLAAAAAAAAAGAVQDEGSEQLLLQRLTKITVARQARDVTFQRVASLNRQTTSPPTMLSALSASSSDRGGADQQQQQQHRKKVGSVSSMVPLELQPFALASVVGPQRQQCLQQWQQQQEQQQQIMRSPVVTSVGGDGNRYVDRRCDTGPGGGSARGVSTGSSTTMAVSPGGRGWMDPPVSLRRHVGRTPVSSEFPSFALTSKSLRGWPNTRQLLRQTSNIETAAAGAGAGRDAAAMASPLSSISSCTGQRLQGRVRRSLRRVCTVASSELSMRVAALGGAAPTPLYTDGNALGPGSAMTLGTEAGIGAVMTGASANTDCRQLLRGPNLLDLGGIPDNPGRLRGGAHGSGTSPAHWFCRQQQADERGGPDSGPDLHPKEPPDGVAGTKGKLNQLAVCSNCPSAPEPAAAAASRGVGSRTSTAGPPAFPKSQRRSLPATPLAAGSAEAAMTTDCYTGMSGTSCLSPWGLRSSDSAQAGSSSRLAEPCVPRGCAAAYSSEVGSVPLLASVAPMLPSAAGGPRTRTMGILRSAQHLTAASSPRSSTEVISRMYGSDAPAAKVDRCQEERGGQEDDSAALDGERTMQLALSLALPQEMFEGAALAVPTTVVGAAGSGRSAITAVACPSTNASFPTLGSALGCNNGLRGHAQVQGQGQPVHCGNSWQPLYPVSMEGASGHGLGRIPQVDTRIDEGQMRQGRSHNRGLRLGQVGLQSHLQSPRADASGISLAPGSSGVVNDVGTSIRGRGDSAGVHSSSLVSSCWLATAVPTAMGSSGQLADISLRAAANSVERGGRMFAGAGGGFGISRASASYHLLMLRGGSTSQHPGLQFGSHLGSTMIDGSIGDLGLAAIPGTPAYCRMGATAAGGGSGGAGGGTCENSVGGVGSASASATAALFLSTADRSLMNKLVATVTTADGSCGADSGHGMEDAGGGGSGSGRAASPAAAVGLSLTKTAPWAASGSRGLTDLVTGPSGALSISKRPASIPRSCSRLHTGPAALGSATSQKRPNSVRTRLRSLLEQMDRDDGFGGYGGESPLGGLSPTRVAGGGGDASVDAARGDGTSGITNFMLYGNTNSNAQGRRASAVLSTSVSPLAALLPTRRASTTMLEKSTTGVPFSGHLKHMMIRDVTQLGAAGSGPGAMLPARASFCSAASSEIQSGASRLLLQTRASSIGPSNLSYVPNLRDLPHQSHSHVNTNTSDGSLNTTQSLALHLRLVTSGGCNTQYQQHMQQRPHHNHHHHQQLGCGDNALQVDNLGGLDTGTLPGLGLPDVPSTPTGAAMRRDPFSAGGGVGASSAANAITAAGGAGPNWVLPYPMSVSHGGAPSSAGCAAMSSGAGGGVAESPALGRTPVRPTLGDGAERRATLALTLPEGPERLMRECFGGPGIGFLSRSGSAGHGAAAPLAADPSLELRGASSAAALPDILSLGPGAVSGATSWFRVHLRSFPASEWPVGSRDPGAAGSGTAGGAAFAGGGEGGAGVTTLLLVMQDVTVHLTAQERVAALLGHEHKILEALFPRHVIEFMTVVPVEMASAGVRGRAGGGTRSRVRSRRCFTAESPASSPQQGANQNSKTSDDGGDAGGDMSTGPNADRGSHPSGDDGGKVNGSGSSSSCRRSEWRQLVMQQQLDAIKVSHLATWHKMVTILFSDCVGFTAMCKKVAPLAVMHFLNELYQKLDALLDIYKVYKVETIGDCYVVAGGLVRYDSDGYCSVLPEGEVDELHAVRVMEFGKAMLRASKEVALPTTGQPVQMRLGLHSGPAMSGVVGSKMPRFTVFGETVELAHRMESGGVPGRIHVSGATRELLRKETWEQTEGLLVDDGKRMDTYLWVEEQEDVLYKQRVMAVYL</sequence>
<dbReference type="PANTHER" id="PTHR11920:SF335">
    <property type="entry name" value="GUANYLATE CYCLASE"/>
    <property type="match status" value="1"/>
</dbReference>
<dbReference type="Proteomes" id="UP001165090">
    <property type="component" value="Unassembled WGS sequence"/>
</dbReference>
<feature type="region of interest" description="Disordered" evidence="7">
    <location>
        <begin position="2161"/>
        <end position="2237"/>
    </location>
</feature>
<feature type="region of interest" description="Disordered" evidence="7">
    <location>
        <begin position="675"/>
        <end position="714"/>
    </location>
</feature>
<accession>A0ABQ5SDR9</accession>
<dbReference type="EMBL" id="BSDZ01000078">
    <property type="protein sequence ID" value="GLI67700.1"/>
    <property type="molecule type" value="Genomic_DNA"/>
</dbReference>
<comment type="subcellular location">
    <subcellularLocation>
        <location evidence="1">Membrane</location>
    </subcellularLocation>
</comment>
<name>A0ABQ5SDR9_9CHLO</name>
<feature type="region of interest" description="Disordered" evidence="7">
    <location>
        <begin position="443"/>
        <end position="463"/>
    </location>
</feature>
<comment type="caution">
    <text evidence="9">The sequence shown here is derived from an EMBL/GenBank/DDBJ whole genome shotgun (WGS) entry which is preliminary data.</text>
</comment>
<feature type="domain" description="Guanylate cyclase" evidence="8">
    <location>
        <begin position="2268"/>
        <end position="2410"/>
    </location>
</feature>
<dbReference type="PANTHER" id="PTHR11920">
    <property type="entry name" value="GUANYLYL CYCLASE"/>
    <property type="match status" value="1"/>
</dbReference>
<feature type="compositionally biased region" description="Basic and acidic residues" evidence="7">
    <location>
        <begin position="2217"/>
        <end position="2227"/>
    </location>
</feature>
<evidence type="ECO:0000256" key="2">
    <source>
        <dbReference type="ARBA" id="ARBA00022692"/>
    </source>
</evidence>
<feature type="region of interest" description="Disordered" evidence="7">
    <location>
        <begin position="493"/>
        <end position="573"/>
    </location>
</feature>
<proteinExistence type="predicted"/>
<organism evidence="9 10">
    <name type="scientific">Volvox africanus</name>
    <dbReference type="NCBI Taxonomy" id="51714"/>
    <lineage>
        <taxon>Eukaryota</taxon>
        <taxon>Viridiplantae</taxon>
        <taxon>Chlorophyta</taxon>
        <taxon>core chlorophytes</taxon>
        <taxon>Chlorophyceae</taxon>
        <taxon>CS clade</taxon>
        <taxon>Chlamydomonadales</taxon>
        <taxon>Volvocaceae</taxon>
        <taxon>Volvox</taxon>
    </lineage>
</organism>
<dbReference type="SUPFAM" id="SSF55073">
    <property type="entry name" value="Nucleotide cyclase"/>
    <property type="match status" value="1"/>
</dbReference>
<feature type="compositionally biased region" description="Basic and acidic residues" evidence="7">
    <location>
        <begin position="514"/>
        <end position="526"/>
    </location>
</feature>
<keyword evidence="4" id="KW-1133">Transmembrane helix</keyword>
<reference evidence="9 10" key="1">
    <citation type="journal article" date="2023" name="IScience">
        <title>Expanded male sex-determining region conserved during the evolution of homothallism in the green alga Volvox.</title>
        <authorList>
            <person name="Yamamoto K."/>
            <person name="Matsuzaki R."/>
            <person name="Mahakham W."/>
            <person name="Heman W."/>
            <person name="Sekimoto H."/>
            <person name="Kawachi M."/>
            <person name="Minakuchi Y."/>
            <person name="Toyoda A."/>
            <person name="Nozaki H."/>
        </authorList>
    </citation>
    <scope>NUCLEOTIDE SEQUENCE [LARGE SCALE GENOMIC DNA]</scope>
    <source>
        <strain evidence="9 10">NIES-4468</strain>
    </source>
</reference>
<evidence type="ECO:0000313" key="9">
    <source>
        <dbReference type="EMBL" id="GLI67700.1"/>
    </source>
</evidence>
<dbReference type="CDD" id="cd07302">
    <property type="entry name" value="CHD"/>
    <property type="match status" value="1"/>
</dbReference>
<keyword evidence="5" id="KW-0472">Membrane</keyword>
<feature type="compositionally biased region" description="Acidic residues" evidence="7">
    <location>
        <begin position="500"/>
        <end position="512"/>
    </location>
</feature>
<feature type="compositionally biased region" description="Polar residues" evidence="7">
    <location>
        <begin position="785"/>
        <end position="795"/>
    </location>
</feature>
<dbReference type="Gene3D" id="3.30.70.1230">
    <property type="entry name" value="Nucleotide cyclase"/>
    <property type="match status" value="1"/>
</dbReference>
<dbReference type="InterPro" id="IPR050401">
    <property type="entry name" value="Cyclic_nucleotide_synthase"/>
</dbReference>